<dbReference type="AlphaFoldDB" id="A0A4Y9FU30"/>
<evidence type="ECO:0000256" key="2">
    <source>
        <dbReference type="ARBA" id="ARBA00022857"/>
    </source>
</evidence>
<keyword evidence="12" id="KW-1185">Reference proteome</keyword>
<dbReference type="Gene3D" id="3.40.50.720">
    <property type="entry name" value="NAD(P)-binding Rossmann-like Domain"/>
    <property type="match status" value="1"/>
</dbReference>
<dbReference type="Proteomes" id="UP000298358">
    <property type="component" value="Unassembled WGS sequence"/>
</dbReference>
<keyword evidence="3 5" id="KW-0560">Oxidoreductase</keyword>
<dbReference type="NCBIfam" id="TIGR00112">
    <property type="entry name" value="proC"/>
    <property type="match status" value="1"/>
</dbReference>
<evidence type="ECO:0000256" key="4">
    <source>
        <dbReference type="ARBA" id="ARBA00058118"/>
    </source>
</evidence>
<sequence>MVDTLPSLAFLGAGSMGGAILRGVIASGIPVDGGILATNRTAQKAAELASLAGVQSIALEDEPDGNARAAAEAQVVLVGVKPAMVPDLLREIAPHLREDAIVISLAAGVTLRTFTSILGTGVTVLRSMPNTPSLVGKGVTGLAAGEGASTAAIGIARRLFETVGTVIEVPEHRIDALSTISGSGPAYVYLLIEELTRAAVDRGFDEADARTMAEGTFIGATALLEATGEEPAELRRRVTSPKGTTERAIAVLERADLGGIFREATAAALARAKELAGESAPVTDAIPQSGE</sequence>
<feature type="binding site" evidence="7">
    <location>
        <begin position="11"/>
        <end position="16"/>
    </location>
    <ligand>
        <name>NADP(+)</name>
        <dbReference type="ChEBI" id="CHEBI:58349"/>
    </ligand>
</feature>
<evidence type="ECO:0000256" key="3">
    <source>
        <dbReference type="ARBA" id="ARBA00023002"/>
    </source>
</evidence>
<name>A0A4Y9FU30_9MICO</name>
<protein>
    <recommendedName>
        <fullName evidence="5 6">Pyrroline-5-carboxylate reductase</fullName>
        <shortName evidence="5">P5C reductase</shortName>
        <shortName evidence="5">P5CR</shortName>
        <ecNumber evidence="5 6">1.5.1.2</ecNumber>
    </recommendedName>
    <alternativeName>
        <fullName evidence="5">PCA reductase</fullName>
    </alternativeName>
</protein>
<comment type="similarity">
    <text evidence="1 5 8">Belongs to the pyrroline-5-carboxylate reductase family.</text>
</comment>
<comment type="catalytic activity">
    <reaction evidence="5 8">
        <text>L-proline + NADP(+) = (S)-1-pyrroline-5-carboxylate + NADPH + 2 H(+)</text>
        <dbReference type="Rhea" id="RHEA:14109"/>
        <dbReference type="ChEBI" id="CHEBI:15378"/>
        <dbReference type="ChEBI" id="CHEBI:17388"/>
        <dbReference type="ChEBI" id="CHEBI:57783"/>
        <dbReference type="ChEBI" id="CHEBI:58349"/>
        <dbReference type="ChEBI" id="CHEBI:60039"/>
        <dbReference type="EC" id="1.5.1.2"/>
    </reaction>
</comment>
<dbReference type="EC" id="1.5.1.2" evidence="5 6"/>
<reference evidence="11 12" key="1">
    <citation type="submission" date="2019-03" db="EMBL/GenBank/DDBJ databases">
        <title>Diversity of the mouse oral microbiome.</title>
        <authorList>
            <person name="Joseph S."/>
            <person name="Aduse-Opoku J."/>
            <person name="Curtis M."/>
            <person name="Wade W."/>
            <person name="Hashim A."/>
        </authorList>
    </citation>
    <scope>NUCLEOTIDE SEQUENCE [LARGE SCALE GENOMIC DNA]</scope>
    <source>
        <strain evidence="11 12">P1012</strain>
    </source>
</reference>
<dbReference type="PIRSF" id="PIRSF000193">
    <property type="entry name" value="Pyrrol-5-carb_rd"/>
    <property type="match status" value="1"/>
</dbReference>
<dbReference type="InterPro" id="IPR036291">
    <property type="entry name" value="NAD(P)-bd_dom_sf"/>
</dbReference>
<evidence type="ECO:0000256" key="8">
    <source>
        <dbReference type="RuleBase" id="RU003903"/>
    </source>
</evidence>
<dbReference type="GO" id="GO:0005737">
    <property type="term" value="C:cytoplasm"/>
    <property type="evidence" value="ECO:0007669"/>
    <property type="project" value="UniProtKB-SubCell"/>
</dbReference>
<comment type="caution">
    <text evidence="11">The sequence shown here is derived from an EMBL/GenBank/DDBJ whole genome shotgun (WGS) entry which is preliminary data.</text>
</comment>
<comment type="subcellular location">
    <subcellularLocation>
        <location evidence="5">Cytoplasm</location>
    </subcellularLocation>
</comment>
<evidence type="ECO:0000259" key="9">
    <source>
        <dbReference type="Pfam" id="PF03807"/>
    </source>
</evidence>
<gene>
    <name evidence="5" type="primary">proC</name>
    <name evidence="11" type="ORF">E4U02_08750</name>
</gene>
<comment type="catalytic activity">
    <reaction evidence="5">
        <text>L-proline + NAD(+) = (S)-1-pyrroline-5-carboxylate + NADH + 2 H(+)</text>
        <dbReference type="Rhea" id="RHEA:14105"/>
        <dbReference type="ChEBI" id="CHEBI:15378"/>
        <dbReference type="ChEBI" id="CHEBI:17388"/>
        <dbReference type="ChEBI" id="CHEBI:57540"/>
        <dbReference type="ChEBI" id="CHEBI:57945"/>
        <dbReference type="ChEBI" id="CHEBI:60039"/>
        <dbReference type="EC" id="1.5.1.2"/>
    </reaction>
</comment>
<dbReference type="Pfam" id="PF03807">
    <property type="entry name" value="F420_oxidored"/>
    <property type="match status" value="1"/>
</dbReference>
<keyword evidence="2 5" id="KW-0521">NADP</keyword>
<dbReference type="HAMAP" id="MF_01925">
    <property type="entry name" value="P5C_reductase"/>
    <property type="match status" value="1"/>
</dbReference>
<dbReference type="FunFam" id="1.10.3730.10:FF:000001">
    <property type="entry name" value="Pyrroline-5-carboxylate reductase"/>
    <property type="match status" value="1"/>
</dbReference>
<keyword evidence="5 8" id="KW-0028">Amino-acid biosynthesis</keyword>
<evidence type="ECO:0000256" key="1">
    <source>
        <dbReference type="ARBA" id="ARBA00005525"/>
    </source>
</evidence>
<dbReference type="GO" id="GO:0004735">
    <property type="term" value="F:pyrroline-5-carboxylate reductase activity"/>
    <property type="evidence" value="ECO:0007669"/>
    <property type="project" value="UniProtKB-UniRule"/>
</dbReference>
<comment type="pathway">
    <text evidence="5 8">Amino-acid biosynthesis; L-proline biosynthesis; L-proline from L-glutamate 5-semialdehyde: step 1/1.</text>
</comment>
<dbReference type="EMBL" id="SPQB01000018">
    <property type="protein sequence ID" value="TFU32805.1"/>
    <property type="molecule type" value="Genomic_DNA"/>
</dbReference>
<evidence type="ECO:0000259" key="10">
    <source>
        <dbReference type="Pfam" id="PF14748"/>
    </source>
</evidence>
<evidence type="ECO:0000313" key="12">
    <source>
        <dbReference type="Proteomes" id="UP000298358"/>
    </source>
</evidence>
<evidence type="ECO:0000256" key="7">
    <source>
        <dbReference type="PIRSR" id="PIRSR000193-1"/>
    </source>
</evidence>
<dbReference type="GO" id="GO:0055129">
    <property type="term" value="P:L-proline biosynthetic process"/>
    <property type="evidence" value="ECO:0007669"/>
    <property type="project" value="UniProtKB-UniRule"/>
</dbReference>
<dbReference type="InterPro" id="IPR053790">
    <property type="entry name" value="P5CR-like_CS"/>
</dbReference>
<dbReference type="InterPro" id="IPR029036">
    <property type="entry name" value="P5CR_dimer"/>
</dbReference>
<evidence type="ECO:0000313" key="11">
    <source>
        <dbReference type="EMBL" id="TFU32805.1"/>
    </source>
</evidence>
<organism evidence="11 12">
    <name type="scientific">Microbacterium paludicola</name>
    <dbReference type="NCBI Taxonomy" id="300019"/>
    <lineage>
        <taxon>Bacteria</taxon>
        <taxon>Bacillati</taxon>
        <taxon>Actinomycetota</taxon>
        <taxon>Actinomycetes</taxon>
        <taxon>Micrococcales</taxon>
        <taxon>Microbacteriaceae</taxon>
        <taxon>Microbacterium</taxon>
    </lineage>
</organism>
<dbReference type="RefSeq" id="WP_135114464.1">
    <property type="nucleotide sequence ID" value="NZ_JADGLL010000018.1"/>
</dbReference>
<accession>A0A4Y9FU30</accession>
<evidence type="ECO:0000256" key="5">
    <source>
        <dbReference type="HAMAP-Rule" id="MF_01925"/>
    </source>
</evidence>
<feature type="domain" description="Pyrroline-5-carboxylate reductase catalytic N-terminal" evidence="9">
    <location>
        <begin position="8"/>
        <end position="108"/>
    </location>
</feature>
<proteinExistence type="inferred from homology"/>
<dbReference type="PANTHER" id="PTHR11645">
    <property type="entry name" value="PYRROLINE-5-CARBOXYLATE REDUCTASE"/>
    <property type="match status" value="1"/>
</dbReference>
<evidence type="ECO:0000256" key="6">
    <source>
        <dbReference type="NCBIfam" id="TIGR00112"/>
    </source>
</evidence>
<dbReference type="PANTHER" id="PTHR11645:SF0">
    <property type="entry name" value="PYRROLINE-5-CARBOXYLATE REDUCTASE 3"/>
    <property type="match status" value="1"/>
</dbReference>
<dbReference type="UniPathway" id="UPA00098">
    <property type="reaction ID" value="UER00361"/>
</dbReference>
<dbReference type="SUPFAM" id="SSF48179">
    <property type="entry name" value="6-phosphogluconate dehydrogenase C-terminal domain-like"/>
    <property type="match status" value="1"/>
</dbReference>
<feature type="binding site" evidence="7">
    <location>
        <position position="66"/>
    </location>
    <ligand>
        <name>NADPH</name>
        <dbReference type="ChEBI" id="CHEBI:57783"/>
    </ligand>
</feature>
<dbReference type="InterPro" id="IPR028939">
    <property type="entry name" value="P5C_Rdtase_cat_N"/>
</dbReference>
<dbReference type="InterPro" id="IPR008927">
    <property type="entry name" value="6-PGluconate_DH-like_C_sf"/>
</dbReference>
<feature type="domain" description="Pyrroline-5-carboxylate reductase dimerisation" evidence="10">
    <location>
        <begin position="171"/>
        <end position="275"/>
    </location>
</feature>
<dbReference type="InterPro" id="IPR000304">
    <property type="entry name" value="Pyrroline-COOH_reductase"/>
</dbReference>
<keyword evidence="5 8" id="KW-0641">Proline biosynthesis</keyword>
<dbReference type="PROSITE" id="PS00521">
    <property type="entry name" value="P5CR"/>
    <property type="match status" value="1"/>
</dbReference>
<dbReference type="Pfam" id="PF14748">
    <property type="entry name" value="P5CR_dimer"/>
    <property type="match status" value="1"/>
</dbReference>
<dbReference type="SUPFAM" id="SSF51735">
    <property type="entry name" value="NAD(P)-binding Rossmann-fold domains"/>
    <property type="match status" value="1"/>
</dbReference>
<dbReference type="OrthoDB" id="9805754at2"/>
<keyword evidence="5" id="KW-0963">Cytoplasm</keyword>
<comment type="function">
    <text evidence="4 5">Catalyzes the reduction of 1-pyrroline-5-carboxylate (PCA) to L-proline.</text>
</comment>
<dbReference type="Gene3D" id="1.10.3730.10">
    <property type="entry name" value="ProC C-terminal domain-like"/>
    <property type="match status" value="1"/>
</dbReference>